<gene>
    <name evidence="3" type="primary">FOCAD</name>
</gene>
<sequence length="1727" mass="194354">MVASGCNKVHSLVIYVYSQAVGHLIAAVLKENVLSNKISQSSNQTPALNLLWEKSCSDNMMVRTTCCEALVMLVKQDHAEFGYILNTALSLIPSARNVQGLIKIIVKLLQMQALKISKSEQQHQLDLYAIRNSPHPLIITLENRPDCWPFLLQHMTIFFQQCPKGAELLCVNIMRPFLRYLYCEPYQLREHAELRISLLRVLLQPYGLLDREEPPALECHLLQLFCDLVPYYQVKDAVQITEALLFLQELFRSLLRYPSFWKTQLCHLCLQLLVFCGVSLQATGECSSLIGLMEENVELLKEGFPFQMTIIGLGVLLLQIPASQQKPILNLAIKLLSGLEIKMTPMMAAILVMPALQILSSTAVQDNMTEENDSTTRQQLAINLLEIIKQEELKEQHLVSWEHFFPINSTYGSLYVTWQLLWLLRDKTSMLDWLSSVKSMLPIATQVSVHVVLLVAHLLIQENGDNLHSVLDATIEMAKVDSSQVPNLIPVLMFKLGRPLEATLCRDILYTLPALGVHKVCVAQILRVLQVLGNTPKLQAVTLRLMTCLWEKQDRVYPELQRFMAMSEMASLSVSKDTQWEKLIAKAASIRDICKQRPYQHGADMLAAISQVLNECTKPDQATPAALVLQGLHALCQAEVVCIRSTWNALSPKLSCDTRPLILKTLNELFSLVPSLMVNSTEYEVCISYWPDSLVAISAYKSLSEFLNHLLFSFCPSLPFHFFPSSPLAFEEFATSLVKEEMANMPRGIYHSALRGNTVRSDHGKTLSSVPNFMMKMHERNKQPGLKPGLAAGMLLSYDLPIHVGKDGKPISRFLASRGRNFHQMFIVLIHEVNIQPSEWHHSLLLPHSWAGFMERAYHAIIQGRHAELEMQLKHGKEELEQVQYKQFTAWLWVRDMLTDAVKGASKESPVVKGNCLLALTGLAVAVAKHEKELTSDIEEQFDVNFLPTKHWLSMVIDTLLSIVDSHYCPKGRIFPWFYQNLWYFSFVAIARSCAATSLSLLVPVFIVSYKERVEEVLNLLIAMLPGKPNADESQAVQIHMSLALGMFISRLCEEKVSDVADKQMNLLLMKSLDALEDCCFDTSLEYSTGCILGVGLVLSLMSHSNLTDSEAHVSTSLRKLCKYLDDAEDQSRTLQEILAYTIACVCVSAFSTRIVEATEAEEVMDKLQKLTEMNQQTPGFALALGSLVHGLSVCGHGKADVLSNKLFPAWMKTVLAEVKHLELDELTDKAIQSSQFQSKLNEVIRTLTQVISFSGVIGLQVNAAWMLGHLYLSNVSATRSRTSVPSDFSYLPEKSFLRAAIDFIIEGGKKGPGEVHPSFLKAAMAPIALIGGSYQYPPLNWASILAPLLRLDFGEEIQQLCIELAVTQAQSSQNAAVILGMWVAPPLVYSLSIQAKKYLFSSLPLWMKYVAEDKQQIFTEVFMVQHFETKKQSKNQDLCWNILQGLSQAMKSPSPTQHSWSCFCKAAEKIFELLPDEIWQDDVKMYILAAKCLSEMVDTEIERITEVSKNNLEKVAFVRVYLVSQGRFPLLRWNDVISVAAGCQQKETIVWMLLHSFYHARILSHENTGVLKRMEWLLEFMGYIKKVSLNTASVQNVSPQEAVSFLLWIFTACVVAWADHALPMLLGLSADWSAWQCETIDRVFARGLGKRPVDILAVKEILTLLPGSLEILLTKEPWKEQTPKVCVLKIMKTSLPLSCLGTSSLSSLISQCERILCRFCSSWTRI</sequence>
<dbReference type="Pfam" id="PF11229">
    <property type="entry name" value="Focadhesin"/>
    <property type="match status" value="2"/>
</dbReference>
<dbReference type="GO" id="GO:0005925">
    <property type="term" value="C:focal adhesion"/>
    <property type="evidence" value="ECO:0007669"/>
    <property type="project" value="Ensembl"/>
</dbReference>
<dbReference type="InterPro" id="IPR022542">
    <property type="entry name" value="FOCAD/RST1_DUF3730"/>
</dbReference>
<dbReference type="GO" id="GO:0060147">
    <property type="term" value="P:regulation of post-transcriptional gene silencing"/>
    <property type="evidence" value="ECO:0007669"/>
    <property type="project" value="InterPro"/>
</dbReference>
<organism evidence="3 4">
    <name type="scientific">Pseudonaja textilis</name>
    <name type="common">Eastern brown snake</name>
    <dbReference type="NCBI Taxonomy" id="8673"/>
    <lineage>
        <taxon>Eukaryota</taxon>
        <taxon>Metazoa</taxon>
        <taxon>Chordata</taxon>
        <taxon>Craniata</taxon>
        <taxon>Vertebrata</taxon>
        <taxon>Euteleostomi</taxon>
        <taxon>Lepidosauria</taxon>
        <taxon>Squamata</taxon>
        <taxon>Bifurcata</taxon>
        <taxon>Unidentata</taxon>
        <taxon>Episquamata</taxon>
        <taxon>Toxicofera</taxon>
        <taxon>Serpentes</taxon>
        <taxon>Colubroidea</taxon>
        <taxon>Elapidae</taxon>
        <taxon>Hydrophiinae</taxon>
        <taxon>Pseudonaja</taxon>
    </lineage>
</organism>
<dbReference type="InterPro" id="IPR021392">
    <property type="entry name" value="Focadhesin_C"/>
</dbReference>
<dbReference type="Proteomes" id="UP000472273">
    <property type="component" value="Unplaced"/>
</dbReference>
<evidence type="ECO:0000259" key="1">
    <source>
        <dbReference type="Pfam" id="PF11229"/>
    </source>
</evidence>
<reference evidence="3" key="2">
    <citation type="submission" date="2025-09" db="UniProtKB">
        <authorList>
            <consortium name="Ensembl"/>
        </authorList>
    </citation>
    <scope>IDENTIFICATION</scope>
</reference>
<keyword evidence="4" id="KW-1185">Reference proteome</keyword>
<dbReference type="SUPFAM" id="SSF48371">
    <property type="entry name" value="ARM repeat"/>
    <property type="match status" value="1"/>
</dbReference>
<evidence type="ECO:0000313" key="3">
    <source>
        <dbReference type="Ensembl" id="ENSPTXP00000024576.1"/>
    </source>
</evidence>
<dbReference type="Pfam" id="PF12530">
    <property type="entry name" value="DUF3730"/>
    <property type="match status" value="1"/>
</dbReference>
<evidence type="ECO:0000259" key="2">
    <source>
        <dbReference type="Pfam" id="PF12530"/>
    </source>
</evidence>
<evidence type="ECO:0000313" key="4">
    <source>
        <dbReference type="Proteomes" id="UP000472273"/>
    </source>
</evidence>
<reference evidence="3" key="1">
    <citation type="submission" date="2025-08" db="UniProtKB">
        <authorList>
            <consortium name="Ensembl"/>
        </authorList>
    </citation>
    <scope>IDENTIFICATION</scope>
</reference>
<protein>
    <submittedName>
        <fullName evidence="3">Focadhesin</fullName>
    </submittedName>
</protein>
<accession>A0A670ZNV9</accession>
<dbReference type="Ensembl" id="ENSPTXT00000025335.1">
    <property type="protein sequence ID" value="ENSPTXP00000024576.1"/>
    <property type="gene ID" value="ENSPTXG00000015839.1"/>
</dbReference>
<name>A0A670ZNV9_PSETE</name>
<feature type="domain" description="Focadhesin C-terminal" evidence="1">
    <location>
        <begin position="1227"/>
        <end position="1687"/>
    </location>
</feature>
<dbReference type="InterPro" id="IPR045163">
    <property type="entry name" value="Focadhesin/RST1"/>
</dbReference>
<proteinExistence type="predicted"/>
<dbReference type="GO" id="GO:0005829">
    <property type="term" value="C:cytosol"/>
    <property type="evidence" value="ECO:0007669"/>
    <property type="project" value="Ensembl"/>
</dbReference>
<feature type="domain" description="DUF3730" evidence="2">
    <location>
        <begin position="489"/>
        <end position="685"/>
    </location>
</feature>
<dbReference type="GeneTree" id="ENSGT00390000004438"/>
<dbReference type="InterPro" id="IPR016024">
    <property type="entry name" value="ARM-type_fold"/>
</dbReference>
<feature type="domain" description="Focadhesin C-terminal" evidence="1">
    <location>
        <begin position="1165"/>
        <end position="1218"/>
    </location>
</feature>
<dbReference type="PANTHER" id="PTHR16212">
    <property type="entry name" value="FOCADHESIN FAMILY MEMBER"/>
    <property type="match status" value="1"/>
</dbReference>
<dbReference type="PANTHER" id="PTHR16212:SF4">
    <property type="entry name" value="FOCADHESIN"/>
    <property type="match status" value="1"/>
</dbReference>